<dbReference type="Pfam" id="PF00528">
    <property type="entry name" value="BPD_transp_1"/>
    <property type="match status" value="1"/>
</dbReference>
<comment type="caution">
    <text evidence="9">The sequence shown here is derived from an EMBL/GenBank/DDBJ whole genome shotgun (WGS) entry which is preliminary data.</text>
</comment>
<feature type="transmembrane region" description="Helical" evidence="7">
    <location>
        <begin position="142"/>
        <end position="163"/>
    </location>
</feature>
<feature type="transmembrane region" description="Helical" evidence="7">
    <location>
        <begin position="16"/>
        <end position="36"/>
    </location>
</feature>
<dbReference type="PANTHER" id="PTHR43744:SF9">
    <property type="entry name" value="POLYGALACTURONAN_RHAMNOGALACTURONAN TRANSPORT SYSTEM PERMEASE PROTEIN YTCP"/>
    <property type="match status" value="1"/>
</dbReference>
<evidence type="ECO:0000256" key="7">
    <source>
        <dbReference type="RuleBase" id="RU363032"/>
    </source>
</evidence>
<accession>A0A328TVM9</accession>
<keyword evidence="4 7" id="KW-0812">Transmembrane</keyword>
<dbReference type="AlphaFoldDB" id="A0A328TVM9"/>
<evidence type="ECO:0000313" key="9">
    <source>
        <dbReference type="EMBL" id="RAP73553.1"/>
    </source>
</evidence>
<evidence type="ECO:0000256" key="2">
    <source>
        <dbReference type="ARBA" id="ARBA00022448"/>
    </source>
</evidence>
<evidence type="ECO:0000256" key="6">
    <source>
        <dbReference type="ARBA" id="ARBA00023136"/>
    </source>
</evidence>
<dbReference type="PANTHER" id="PTHR43744">
    <property type="entry name" value="ABC TRANSPORTER PERMEASE PROTEIN MG189-RELATED-RELATED"/>
    <property type="match status" value="1"/>
</dbReference>
<feature type="domain" description="ABC transmembrane type-1" evidence="8">
    <location>
        <begin position="74"/>
        <end position="275"/>
    </location>
</feature>
<dbReference type="InterPro" id="IPR000515">
    <property type="entry name" value="MetI-like"/>
</dbReference>
<feature type="transmembrane region" description="Helical" evidence="7">
    <location>
        <begin position="261"/>
        <end position="278"/>
    </location>
</feature>
<feature type="transmembrane region" description="Helical" evidence="7">
    <location>
        <begin position="81"/>
        <end position="100"/>
    </location>
</feature>
<dbReference type="GO" id="GO:0005886">
    <property type="term" value="C:plasma membrane"/>
    <property type="evidence" value="ECO:0007669"/>
    <property type="project" value="UniProtKB-SubCell"/>
</dbReference>
<keyword evidence="6 7" id="KW-0472">Membrane</keyword>
<dbReference type="GO" id="GO:0055085">
    <property type="term" value="P:transmembrane transport"/>
    <property type="evidence" value="ECO:0007669"/>
    <property type="project" value="InterPro"/>
</dbReference>
<evidence type="ECO:0000313" key="10">
    <source>
        <dbReference type="Proteomes" id="UP000249260"/>
    </source>
</evidence>
<reference evidence="9 10" key="1">
    <citation type="submission" date="2018-06" db="EMBL/GenBank/DDBJ databases">
        <title>Paenibacillus montanisoli sp. nov., isolated from mountain area soil.</title>
        <authorList>
            <person name="Wu M."/>
        </authorList>
    </citation>
    <scope>NUCLEOTIDE SEQUENCE [LARGE SCALE GENOMIC DNA]</scope>
    <source>
        <strain evidence="9 10">RA17</strain>
    </source>
</reference>
<organism evidence="9 10">
    <name type="scientific">Paenibacillus montanisoli</name>
    <dbReference type="NCBI Taxonomy" id="2081970"/>
    <lineage>
        <taxon>Bacteria</taxon>
        <taxon>Bacillati</taxon>
        <taxon>Bacillota</taxon>
        <taxon>Bacilli</taxon>
        <taxon>Bacillales</taxon>
        <taxon>Paenibacillaceae</taxon>
        <taxon>Paenibacillus</taxon>
    </lineage>
</organism>
<dbReference type="CDD" id="cd06261">
    <property type="entry name" value="TM_PBP2"/>
    <property type="match status" value="1"/>
</dbReference>
<evidence type="ECO:0000256" key="4">
    <source>
        <dbReference type="ARBA" id="ARBA00022692"/>
    </source>
</evidence>
<dbReference type="PROSITE" id="PS50928">
    <property type="entry name" value="ABC_TM1"/>
    <property type="match status" value="1"/>
</dbReference>
<keyword evidence="10" id="KW-1185">Reference proteome</keyword>
<evidence type="ECO:0000256" key="1">
    <source>
        <dbReference type="ARBA" id="ARBA00004651"/>
    </source>
</evidence>
<keyword evidence="3" id="KW-1003">Cell membrane</keyword>
<dbReference type="EMBL" id="QLUW01000006">
    <property type="protein sequence ID" value="RAP73553.1"/>
    <property type="molecule type" value="Genomic_DNA"/>
</dbReference>
<feature type="transmembrane region" description="Helical" evidence="7">
    <location>
        <begin position="112"/>
        <end position="130"/>
    </location>
</feature>
<feature type="transmembrane region" description="Helical" evidence="7">
    <location>
        <begin position="184"/>
        <end position="209"/>
    </location>
</feature>
<keyword evidence="2 7" id="KW-0813">Transport</keyword>
<name>A0A328TVM9_9BACL</name>
<comment type="similarity">
    <text evidence="7">Belongs to the binding-protein-dependent transport system permease family.</text>
</comment>
<dbReference type="Proteomes" id="UP000249260">
    <property type="component" value="Unassembled WGS sequence"/>
</dbReference>
<dbReference type="InterPro" id="IPR035906">
    <property type="entry name" value="MetI-like_sf"/>
</dbReference>
<evidence type="ECO:0000259" key="8">
    <source>
        <dbReference type="PROSITE" id="PS50928"/>
    </source>
</evidence>
<dbReference type="OrthoDB" id="9810086at2"/>
<dbReference type="RefSeq" id="WP_112885137.1">
    <property type="nucleotide sequence ID" value="NZ_QLUW01000006.1"/>
</dbReference>
<proteinExistence type="inferred from homology"/>
<protein>
    <submittedName>
        <fullName evidence="9">Carbohydrate ABC transporter permease</fullName>
    </submittedName>
</protein>
<sequence>MRAQLDSRKVFQTANYTFLIGISLLCILPFIHVLAISLSSKTAAAAGSVLFWPVGFTFKSYDYVLSKPAFVDALLITLKRVGLGTLINMFLTILIAYPLAKEVRDFKYRTAYAWYFVLTILFSGGLIPTYMIVNKTYLMDTIWALIIPGAVPVFNVILLLNFFRGLPRELEEASFVDGAGHWTVLWRILVPLSAPALATIVLFTIVGHWNSWFDGLIFMNRPENYPLQSYLQTVIIQQDLLRVASQSLDSLAEVSERTSKAAQIFMGALPILLVYPFLQKYFIKGIVLGSVKE</sequence>
<keyword evidence="5 7" id="KW-1133">Transmembrane helix</keyword>
<comment type="subcellular location">
    <subcellularLocation>
        <location evidence="1 7">Cell membrane</location>
        <topology evidence="1 7">Multi-pass membrane protein</topology>
    </subcellularLocation>
</comment>
<dbReference type="SUPFAM" id="SSF161098">
    <property type="entry name" value="MetI-like"/>
    <property type="match status" value="1"/>
</dbReference>
<evidence type="ECO:0000256" key="3">
    <source>
        <dbReference type="ARBA" id="ARBA00022475"/>
    </source>
</evidence>
<evidence type="ECO:0000256" key="5">
    <source>
        <dbReference type="ARBA" id="ARBA00022989"/>
    </source>
</evidence>
<dbReference type="Gene3D" id="1.10.3720.10">
    <property type="entry name" value="MetI-like"/>
    <property type="match status" value="1"/>
</dbReference>
<gene>
    <name evidence="9" type="ORF">DL346_25065</name>
</gene>